<proteinExistence type="predicted"/>
<evidence type="ECO:0000313" key="2">
    <source>
        <dbReference type="EMBL" id="AWA30692.1"/>
    </source>
</evidence>
<evidence type="ECO:0000256" key="1">
    <source>
        <dbReference type="SAM" id="Phobius"/>
    </source>
</evidence>
<evidence type="ECO:0000313" key="3">
    <source>
        <dbReference type="Proteomes" id="UP000244193"/>
    </source>
</evidence>
<feature type="transmembrane region" description="Helical" evidence="1">
    <location>
        <begin position="27"/>
        <end position="53"/>
    </location>
</feature>
<protein>
    <submittedName>
        <fullName evidence="2">Uncharacterized protein</fullName>
    </submittedName>
</protein>
<keyword evidence="1" id="KW-1133">Transmembrane helix</keyword>
<organism evidence="2 3">
    <name type="scientific">Flavobacterium magnum</name>
    <dbReference type="NCBI Taxonomy" id="2162713"/>
    <lineage>
        <taxon>Bacteria</taxon>
        <taxon>Pseudomonadati</taxon>
        <taxon>Bacteroidota</taxon>
        <taxon>Flavobacteriia</taxon>
        <taxon>Flavobacteriales</taxon>
        <taxon>Flavobacteriaceae</taxon>
        <taxon>Flavobacterium</taxon>
    </lineage>
</organism>
<keyword evidence="1" id="KW-0472">Membrane</keyword>
<name>A0A2S0RIZ1_9FLAO</name>
<keyword evidence="1" id="KW-0812">Transmembrane</keyword>
<feature type="transmembrane region" description="Helical" evidence="1">
    <location>
        <begin position="82"/>
        <end position="100"/>
    </location>
</feature>
<dbReference type="AlphaFoldDB" id="A0A2S0RIZ1"/>
<dbReference type="KEGG" id="fmg:HYN48_11675"/>
<accession>A0A2S0RIZ1</accession>
<sequence length="111" mass="11819">MTGYFYPFPDNVSADDPEAMRIYMESIPAMAAVLLLAGYAVGAFFGGLVASAISKRARQAVIVGIVLTVANIANVVTIPHPLWLSVVSTIVFLPFAWLGGKAAKRNTATIY</sequence>
<gene>
    <name evidence="2" type="ORF">HYN48_11675</name>
</gene>
<dbReference type="Proteomes" id="UP000244193">
    <property type="component" value="Chromosome"/>
</dbReference>
<keyword evidence="3" id="KW-1185">Reference proteome</keyword>
<feature type="transmembrane region" description="Helical" evidence="1">
    <location>
        <begin position="60"/>
        <end position="76"/>
    </location>
</feature>
<reference evidence="2 3" key="1">
    <citation type="submission" date="2018-04" db="EMBL/GenBank/DDBJ databases">
        <title>Genome sequencing of Flavobacterium sp. HYN0048.</title>
        <authorList>
            <person name="Yi H."/>
            <person name="Baek C."/>
        </authorList>
    </citation>
    <scope>NUCLEOTIDE SEQUENCE [LARGE SCALE GENOMIC DNA]</scope>
    <source>
        <strain evidence="2 3">HYN0048</strain>
    </source>
</reference>
<dbReference type="EMBL" id="CP028811">
    <property type="protein sequence ID" value="AWA30692.1"/>
    <property type="molecule type" value="Genomic_DNA"/>
</dbReference>